<dbReference type="HOGENOM" id="CLU_3016286_0_0_1"/>
<dbReference type="InParanoid" id="E9HQF1"/>
<keyword evidence="3" id="KW-1185">Reference proteome</keyword>
<name>E9HQF1_DAPPU</name>
<gene>
    <name evidence="2" type="ORF">DAPPUDRAFT_263797</name>
</gene>
<sequence length="56" mass="6358">MERERHTSQNADSHHPAGSINPPPPTECFRLVGQYLLVWLTGGWPQLWLFSSGKRA</sequence>
<protein>
    <submittedName>
        <fullName evidence="2">Uncharacterized protein</fullName>
    </submittedName>
</protein>
<evidence type="ECO:0000256" key="1">
    <source>
        <dbReference type="SAM" id="MobiDB-lite"/>
    </source>
</evidence>
<dbReference type="Proteomes" id="UP000000305">
    <property type="component" value="Unassembled WGS sequence"/>
</dbReference>
<dbReference type="EMBL" id="GL732719">
    <property type="protein sequence ID" value="EFX66025.1"/>
    <property type="molecule type" value="Genomic_DNA"/>
</dbReference>
<reference evidence="2 3" key="1">
    <citation type="journal article" date="2011" name="Science">
        <title>The ecoresponsive genome of Daphnia pulex.</title>
        <authorList>
            <person name="Colbourne J.K."/>
            <person name="Pfrender M.E."/>
            <person name="Gilbert D."/>
            <person name="Thomas W.K."/>
            <person name="Tucker A."/>
            <person name="Oakley T.H."/>
            <person name="Tokishita S."/>
            <person name="Aerts A."/>
            <person name="Arnold G.J."/>
            <person name="Basu M.K."/>
            <person name="Bauer D.J."/>
            <person name="Caceres C.E."/>
            <person name="Carmel L."/>
            <person name="Casola C."/>
            <person name="Choi J.H."/>
            <person name="Detter J.C."/>
            <person name="Dong Q."/>
            <person name="Dusheyko S."/>
            <person name="Eads B.D."/>
            <person name="Frohlich T."/>
            <person name="Geiler-Samerotte K.A."/>
            <person name="Gerlach D."/>
            <person name="Hatcher P."/>
            <person name="Jogdeo S."/>
            <person name="Krijgsveld J."/>
            <person name="Kriventseva E.V."/>
            <person name="Kultz D."/>
            <person name="Laforsch C."/>
            <person name="Lindquist E."/>
            <person name="Lopez J."/>
            <person name="Manak J.R."/>
            <person name="Muller J."/>
            <person name="Pangilinan J."/>
            <person name="Patwardhan R.P."/>
            <person name="Pitluck S."/>
            <person name="Pritham E.J."/>
            <person name="Rechtsteiner A."/>
            <person name="Rho M."/>
            <person name="Rogozin I.B."/>
            <person name="Sakarya O."/>
            <person name="Salamov A."/>
            <person name="Schaack S."/>
            <person name="Shapiro H."/>
            <person name="Shiga Y."/>
            <person name="Skalitzky C."/>
            <person name="Smith Z."/>
            <person name="Souvorov A."/>
            <person name="Sung W."/>
            <person name="Tang Z."/>
            <person name="Tsuchiya D."/>
            <person name="Tu H."/>
            <person name="Vos H."/>
            <person name="Wang M."/>
            <person name="Wolf Y.I."/>
            <person name="Yamagata H."/>
            <person name="Yamada T."/>
            <person name="Ye Y."/>
            <person name="Shaw J.R."/>
            <person name="Andrews J."/>
            <person name="Crease T.J."/>
            <person name="Tang H."/>
            <person name="Lucas S.M."/>
            <person name="Robertson H.M."/>
            <person name="Bork P."/>
            <person name="Koonin E.V."/>
            <person name="Zdobnov E.M."/>
            <person name="Grigoriev I.V."/>
            <person name="Lynch M."/>
            <person name="Boore J.L."/>
        </authorList>
    </citation>
    <scope>NUCLEOTIDE SEQUENCE [LARGE SCALE GENOMIC DNA]</scope>
</reference>
<dbReference type="KEGG" id="dpx:DAPPUDRAFT_263797"/>
<feature type="region of interest" description="Disordered" evidence="1">
    <location>
        <begin position="1"/>
        <end position="24"/>
    </location>
</feature>
<evidence type="ECO:0000313" key="2">
    <source>
        <dbReference type="EMBL" id="EFX66025.1"/>
    </source>
</evidence>
<feature type="compositionally biased region" description="Basic and acidic residues" evidence="1">
    <location>
        <begin position="1"/>
        <end position="15"/>
    </location>
</feature>
<evidence type="ECO:0000313" key="3">
    <source>
        <dbReference type="Proteomes" id="UP000000305"/>
    </source>
</evidence>
<proteinExistence type="predicted"/>
<accession>E9HQF1</accession>
<dbReference type="AlphaFoldDB" id="E9HQF1"/>
<organism evidence="2 3">
    <name type="scientific">Daphnia pulex</name>
    <name type="common">Water flea</name>
    <dbReference type="NCBI Taxonomy" id="6669"/>
    <lineage>
        <taxon>Eukaryota</taxon>
        <taxon>Metazoa</taxon>
        <taxon>Ecdysozoa</taxon>
        <taxon>Arthropoda</taxon>
        <taxon>Crustacea</taxon>
        <taxon>Branchiopoda</taxon>
        <taxon>Diplostraca</taxon>
        <taxon>Cladocera</taxon>
        <taxon>Anomopoda</taxon>
        <taxon>Daphniidae</taxon>
        <taxon>Daphnia</taxon>
    </lineage>
</organism>